<evidence type="ECO:0000256" key="2">
    <source>
        <dbReference type="ARBA" id="ARBA00005417"/>
    </source>
</evidence>
<evidence type="ECO:0000313" key="9">
    <source>
        <dbReference type="EMBL" id="KEP25793.1"/>
    </source>
</evidence>
<dbReference type="GO" id="GO:0016887">
    <property type="term" value="F:ATP hydrolysis activity"/>
    <property type="evidence" value="ECO:0007669"/>
    <property type="project" value="InterPro"/>
</dbReference>
<evidence type="ECO:0000256" key="7">
    <source>
        <dbReference type="ARBA" id="ARBA00023136"/>
    </source>
</evidence>
<organism evidence="9 10">
    <name type="scientific">Bacillus zhangzhouensis</name>
    <dbReference type="NCBI Taxonomy" id="1178540"/>
    <lineage>
        <taxon>Bacteria</taxon>
        <taxon>Bacillati</taxon>
        <taxon>Bacillota</taxon>
        <taxon>Bacilli</taxon>
        <taxon>Bacillales</taxon>
        <taxon>Bacillaceae</taxon>
        <taxon>Bacillus</taxon>
    </lineage>
</organism>
<evidence type="ECO:0000256" key="1">
    <source>
        <dbReference type="ARBA" id="ARBA00004202"/>
    </source>
</evidence>
<comment type="similarity">
    <text evidence="2">Belongs to the ABC transporter superfamily.</text>
</comment>
<evidence type="ECO:0000256" key="4">
    <source>
        <dbReference type="ARBA" id="ARBA00022475"/>
    </source>
</evidence>
<dbReference type="PANTHER" id="PTHR43297:SF2">
    <property type="entry name" value="DIPEPTIDE TRANSPORT ATP-BINDING PROTEIN DPPD"/>
    <property type="match status" value="1"/>
</dbReference>
<dbReference type="InterPro" id="IPR013563">
    <property type="entry name" value="Oligopep_ABC_C"/>
</dbReference>
<dbReference type="Pfam" id="PF08352">
    <property type="entry name" value="oligo_HPY"/>
    <property type="match status" value="1"/>
</dbReference>
<reference evidence="9 10" key="1">
    <citation type="submission" date="2012-09" db="EMBL/GenBank/DDBJ databases">
        <title>Genome Sequence of Bacillus sp. DW5-4.</title>
        <authorList>
            <person name="Lai Q."/>
            <person name="Liu Y."/>
            <person name="Shao Z."/>
        </authorList>
    </citation>
    <scope>NUCLEOTIDE SEQUENCE [LARGE SCALE GENOMIC DNA]</scope>
    <source>
        <strain evidence="9 10">DW5-4</strain>
    </source>
</reference>
<keyword evidence="7" id="KW-0472">Membrane</keyword>
<protein>
    <submittedName>
        <fullName evidence="9">Peptide ABC transporter ATP-binding protein</fullName>
    </submittedName>
</protein>
<dbReference type="Gene3D" id="3.40.50.300">
    <property type="entry name" value="P-loop containing nucleotide triphosphate hydrolases"/>
    <property type="match status" value="1"/>
</dbReference>
<keyword evidence="5" id="KW-0547">Nucleotide-binding</keyword>
<sequence length="340" mass="37935">MKEQDVLLDVKQLSIAFQQKKQRVPIVHHISFSIQKGETLGIVGESGCGKSITSMSLMGLNQQTETTGEIQFEGQNLLSLSEKQWREVRGNDISMIFQEPMTSLNPLMTIGKQMTEALFTHQAIGQKEAKVKTVNLLQTVGLKQAESLLKKYPHELSGGMRQRVMIAMAMLCHPKLMIADEPTTALDVTIQAQILRLLKKLNEEMDTAILFITHDLGVVRQICQRVMIMYAGRIVEEGTVDRIFQKPLHPYTKGLFASVPSFKEKKEKLISIAGHVPKPGAIQSGCQFAPRCPYQMPQCLEKDPALQSIEQNHRVSCFLMEGGEDTESPTLASESADKTL</sequence>
<comment type="caution">
    <text evidence="9">The sequence shown here is derived from an EMBL/GenBank/DDBJ whole genome shotgun (WGS) entry which is preliminary data.</text>
</comment>
<dbReference type="InterPro" id="IPR003593">
    <property type="entry name" value="AAA+_ATPase"/>
</dbReference>
<name>A0A081L967_9BACI</name>
<dbReference type="Proteomes" id="UP000028091">
    <property type="component" value="Unassembled WGS sequence"/>
</dbReference>
<dbReference type="PANTHER" id="PTHR43297">
    <property type="entry name" value="OLIGOPEPTIDE TRANSPORT ATP-BINDING PROTEIN APPD"/>
    <property type="match status" value="1"/>
</dbReference>
<evidence type="ECO:0000259" key="8">
    <source>
        <dbReference type="PROSITE" id="PS50893"/>
    </source>
</evidence>
<dbReference type="AlphaFoldDB" id="A0A081L967"/>
<keyword evidence="4" id="KW-1003">Cell membrane</keyword>
<evidence type="ECO:0000256" key="6">
    <source>
        <dbReference type="ARBA" id="ARBA00022840"/>
    </source>
</evidence>
<dbReference type="InterPro" id="IPR050388">
    <property type="entry name" value="ABC_Ni/Peptide_Import"/>
</dbReference>
<dbReference type="GO" id="GO:0005524">
    <property type="term" value="F:ATP binding"/>
    <property type="evidence" value="ECO:0007669"/>
    <property type="project" value="UniProtKB-KW"/>
</dbReference>
<dbReference type="PROSITE" id="PS50893">
    <property type="entry name" value="ABC_TRANSPORTER_2"/>
    <property type="match status" value="1"/>
</dbReference>
<keyword evidence="3" id="KW-0813">Transport</keyword>
<accession>A0A081L967</accession>
<dbReference type="PROSITE" id="PS00211">
    <property type="entry name" value="ABC_TRANSPORTER_1"/>
    <property type="match status" value="1"/>
</dbReference>
<evidence type="ECO:0000256" key="5">
    <source>
        <dbReference type="ARBA" id="ARBA00022741"/>
    </source>
</evidence>
<dbReference type="RefSeq" id="WP_034323029.1">
    <property type="nucleotide sequence ID" value="NZ_JOTP01000016.1"/>
</dbReference>
<keyword evidence="10" id="KW-1185">Reference proteome</keyword>
<dbReference type="SUPFAM" id="SSF52540">
    <property type="entry name" value="P-loop containing nucleoside triphosphate hydrolases"/>
    <property type="match status" value="1"/>
</dbReference>
<dbReference type="eggNOG" id="COG0444">
    <property type="taxonomic scope" value="Bacteria"/>
</dbReference>
<comment type="subcellular location">
    <subcellularLocation>
        <location evidence="1">Cell membrane</location>
        <topology evidence="1">Peripheral membrane protein</topology>
    </subcellularLocation>
</comment>
<dbReference type="InterPro" id="IPR003439">
    <property type="entry name" value="ABC_transporter-like_ATP-bd"/>
</dbReference>
<dbReference type="NCBIfam" id="TIGR01727">
    <property type="entry name" value="oligo_HPY"/>
    <property type="match status" value="1"/>
</dbReference>
<gene>
    <name evidence="9" type="ORF">BA70_05410</name>
</gene>
<dbReference type="InterPro" id="IPR027417">
    <property type="entry name" value="P-loop_NTPase"/>
</dbReference>
<keyword evidence="6 9" id="KW-0067">ATP-binding</keyword>
<dbReference type="GO" id="GO:0015833">
    <property type="term" value="P:peptide transport"/>
    <property type="evidence" value="ECO:0007669"/>
    <property type="project" value="InterPro"/>
</dbReference>
<dbReference type="OrthoDB" id="9802264at2"/>
<evidence type="ECO:0000256" key="3">
    <source>
        <dbReference type="ARBA" id="ARBA00022448"/>
    </source>
</evidence>
<dbReference type="Pfam" id="PF00005">
    <property type="entry name" value="ABC_tran"/>
    <property type="match status" value="1"/>
</dbReference>
<dbReference type="GO" id="GO:0005886">
    <property type="term" value="C:plasma membrane"/>
    <property type="evidence" value="ECO:0007669"/>
    <property type="project" value="UniProtKB-SubCell"/>
</dbReference>
<dbReference type="SMART" id="SM00382">
    <property type="entry name" value="AAA"/>
    <property type="match status" value="1"/>
</dbReference>
<evidence type="ECO:0000313" key="10">
    <source>
        <dbReference type="Proteomes" id="UP000028091"/>
    </source>
</evidence>
<dbReference type="InterPro" id="IPR017871">
    <property type="entry name" value="ABC_transporter-like_CS"/>
</dbReference>
<proteinExistence type="inferred from homology"/>
<dbReference type="FunFam" id="3.40.50.300:FF:000016">
    <property type="entry name" value="Oligopeptide ABC transporter ATP-binding component"/>
    <property type="match status" value="1"/>
</dbReference>
<feature type="domain" description="ABC transporter" evidence="8">
    <location>
        <begin position="10"/>
        <end position="256"/>
    </location>
</feature>
<dbReference type="CDD" id="cd03257">
    <property type="entry name" value="ABC_NikE_OppD_transporters"/>
    <property type="match status" value="1"/>
</dbReference>
<dbReference type="EMBL" id="JOTP01000016">
    <property type="protein sequence ID" value="KEP25793.1"/>
    <property type="molecule type" value="Genomic_DNA"/>
</dbReference>